<organism evidence="2 3">
    <name type="scientific">Protopolystoma xenopodis</name>
    <dbReference type="NCBI Taxonomy" id="117903"/>
    <lineage>
        <taxon>Eukaryota</taxon>
        <taxon>Metazoa</taxon>
        <taxon>Spiralia</taxon>
        <taxon>Lophotrochozoa</taxon>
        <taxon>Platyhelminthes</taxon>
        <taxon>Monogenea</taxon>
        <taxon>Polyopisthocotylea</taxon>
        <taxon>Polystomatidea</taxon>
        <taxon>Polystomatidae</taxon>
        <taxon>Protopolystoma</taxon>
    </lineage>
</organism>
<dbReference type="Proteomes" id="UP000784294">
    <property type="component" value="Unassembled WGS sequence"/>
</dbReference>
<reference evidence="2" key="1">
    <citation type="submission" date="2018-11" db="EMBL/GenBank/DDBJ databases">
        <authorList>
            <consortium name="Pathogen Informatics"/>
        </authorList>
    </citation>
    <scope>NUCLEOTIDE SEQUENCE</scope>
</reference>
<proteinExistence type="predicted"/>
<protein>
    <submittedName>
        <fullName evidence="2">Uncharacterized protein</fullName>
    </submittedName>
</protein>
<dbReference type="EMBL" id="CAAALY010004642">
    <property type="protein sequence ID" value="VEL08744.1"/>
    <property type="molecule type" value="Genomic_DNA"/>
</dbReference>
<evidence type="ECO:0000313" key="2">
    <source>
        <dbReference type="EMBL" id="VEL08744.1"/>
    </source>
</evidence>
<keyword evidence="3" id="KW-1185">Reference proteome</keyword>
<feature type="region of interest" description="Disordered" evidence="1">
    <location>
        <begin position="115"/>
        <end position="141"/>
    </location>
</feature>
<sequence length="203" mass="23920">MCWLTVRVRRRVPSSRRCEVHDEAESRFVSTRPEDPLNPRVCRSVGRFRHTFGVFVPDPRGRVETVRHDKRRRVGGTRKCFKVHIHRHTYTPTHLHTYNSSHDWLNVSLSRRGHAKHSRNASSSAPLLSRSRDRYTPKQHGAGASETFVHVCTRRRLSEIVRQKVQYSFLHHGRIMRRPRYQKRRRWCLKVGPSCTLETTGPT</sequence>
<gene>
    <name evidence="2" type="ORF">PXEA_LOCUS2184</name>
</gene>
<comment type="caution">
    <text evidence="2">The sequence shown here is derived from an EMBL/GenBank/DDBJ whole genome shotgun (WGS) entry which is preliminary data.</text>
</comment>
<dbReference type="AlphaFoldDB" id="A0A3S5A0L0"/>
<evidence type="ECO:0000313" key="3">
    <source>
        <dbReference type="Proteomes" id="UP000784294"/>
    </source>
</evidence>
<feature type="compositionally biased region" description="Low complexity" evidence="1">
    <location>
        <begin position="120"/>
        <end position="129"/>
    </location>
</feature>
<name>A0A3S5A0L0_9PLAT</name>
<evidence type="ECO:0000256" key="1">
    <source>
        <dbReference type="SAM" id="MobiDB-lite"/>
    </source>
</evidence>
<accession>A0A3S5A0L0</accession>